<dbReference type="AlphaFoldDB" id="A0A3G9GI48"/>
<dbReference type="Pfam" id="PF25885">
    <property type="entry name" value="HH_EMRA"/>
    <property type="match status" value="1"/>
</dbReference>
<evidence type="ECO:0000256" key="3">
    <source>
        <dbReference type="ARBA" id="ARBA00022448"/>
    </source>
</evidence>
<dbReference type="KEGG" id="amah:DLM_3579"/>
<dbReference type="Pfam" id="PF25963">
    <property type="entry name" value="Beta-barrel_AAEA"/>
    <property type="match status" value="1"/>
</dbReference>
<evidence type="ECO:0000256" key="1">
    <source>
        <dbReference type="ARBA" id="ARBA00004377"/>
    </source>
</evidence>
<reference evidence="14" key="3">
    <citation type="journal article" date="2017" name="Plant Physiol. Biochem.">
        <title>Differential oxidative and antioxidative response of duckweed Lemna minor toward plant growth promoting/inhibiting bacteria.</title>
        <authorList>
            <person name="Ishizawa H."/>
            <person name="Kuroda M."/>
            <person name="Morikawa M."/>
            <person name="Ike M."/>
        </authorList>
    </citation>
    <scope>NUCLEOTIDE SEQUENCE [LARGE SCALE GENOMIC DNA]</scope>
    <source>
        <strain evidence="14">H3</strain>
    </source>
</reference>
<dbReference type="InterPro" id="IPR058633">
    <property type="entry name" value="EmrA/FarA_HH"/>
</dbReference>
<protein>
    <submittedName>
        <fullName evidence="13">Membrane fusion component of tripartite multidrug resistance system</fullName>
    </submittedName>
</protein>
<comment type="similarity">
    <text evidence="2">Belongs to the membrane fusion protein (MFP) (TC 8.A.1) family.</text>
</comment>
<evidence type="ECO:0000256" key="5">
    <source>
        <dbReference type="ARBA" id="ARBA00022519"/>
    </source>
</evidence>
<keyword evidence="5" id="KW-0997">Cell inner membrane</keyword>
<dbReference type="GO" id="GO:0046677">
    <property type="term" value="P:response to antibiotic"/>
    <property type="evidence" value="ECO:0007669"/>
    <property type="project" value="UniProtKB-ARBA"/>
</dbReference>
<keyword evidence="6 10" id="KW-0812">Transmembrane</keyword>
<dbReference type="SUPFAM" id="SSF111369">
    <property type="entry name" value="HlyD-like secretion proteins"/>
    <property type="match status" value="2"/>
</dbReference>
<comment type="subcellular location">
    <subcellularLocation>
        <location evidence="1">Cell inner membrane</location>
        <topology evidence="1">Single-pass membrane protein</topology>
    </subcellularLocation>
</comment>
<dbReference type="STRING" id="332411.VI06_15650"/>
<evidence type="ECO:0000256" key="2">
    <source>
        <dbReference type="ARBA" id="ARBA00009477"/>
    </source>
</evidence>
<feature type="domain" description="p-hydroxybenzoic acid efflux pump subunit AaeA-like beta-barrel" evidence="12">
    <location>
        <begin position="243"/>
        <end position="332"/>
    </location>
</feature>
<dbReference type="InterPro" id="IPR058634">
    <property type="entry name" value="AaeA-lik-b-barrel"/>
</dbReference>
<evidence type="ECO:0000313" key="14">
    <source>
        <dbReference type="Proteomes" id="UP000198290"/>
    </source>
</evidence>
<dbReference type="OrthoDB" id="9811754at2"/>
<evidence type="ECO:0000313" key="13">
    <source>
        <dbReference type="EMBL" id="BBF87165.1"/>
    </source>
</evidence>
<feature type="coiled-coil region" evidence="9">
    <location>
        <begin position="151"/>
        <end position="178"/>
    </location>
</feature>
<dbReference type="RefSeq" id="WP_089083621.1">
    <property type="nucleotide sequence ID" value="NZ_AP018823.1"/>
</dbReference>
<evidence type="ECO:0000259" key="11">
    <source>
        <dbReference type="Pfam" id="PF25885"/>
    </source>
</evidence>
<dbReference type="GO" id="GO:0005886">
    <property type="term" value="C:plasma membrane"/>
    <property type="evidence" value="ECO:0007669"/>
    <property type="project" value="UniProtKB-SubCell"/>
</dbReference>
<evidence type="ECO:0000256" key="7">
    <source>
        <dbReference type="ARBA" id="ARBA00022989"/>
    </source>
</evidence>
<keyword evidence="14" id="KW-1185">Reference proteome</keyword>
<gene>
    <name evidence="13" type="ORF">DLM_3579</name>
</gene>
<dbReference type="PANTHER" id="PTHR30386:SF19">
    <property type="entry name" value="MULTIDRUG EXPORT PROTEIN EMRA-RELATED"/>
    <property type="match status" value="1"/>
</dbReference>
<dbReference type="GO" id="GO:1990961">
    <property type="term" value="P:xenobiotic detoxification by transmembrane export across the plasma membrane"/>
    <property type="evidence" value="ECO:0007669"/>
    <property type="project" value="UniProtKB-ARBA"/>
</dbReference>
<feature type="domain" description="Multidrug export protein EmrA/FarA alpha-helical hairpin" evidence="11">
    <location>
        <begin position="87"/>
        <end position="207"/>
    </location>
</feature>
<proteinExistence type="inferred from homology"/>
<name>A0A3G9GI48_9NEIS</name>
<keyword evidence="9" id="KW-0175">Coiled coil</keyword>
<dbReference type="InterPro" id="IPR050739">
    <property type="entry name" value="MFP"/>
</dbReference>
<evidence type="ECO:0000256" key="6">
    <source>
        <dbReference type="ARBA" id="ARBA00022692"/>
    </source>
</evidence>
<reference evidence="14" key="1">
    <citation type="journal article" date="2017" name="Biotechnol. Biofuels">
        <title>Evaluation of environmental bacterial communities as a factor affecting the growth of duckweed Lemna minor.</title>
        <authorList>
            <person name="Ishizawa H."/>
            <person name="Kuroda M."/>
            <person name="Morikawa M."/>
            <person name="Ike M."/>
        </authorList>
    </citation>
    <scope>NUCLEOTIDE SEQUENCE [LARGE SCALE GENOMIC DNA]</scope>
    <source>
        <strain evidence="14">H3</strain>
    </source>
</reference>
<keyword evidence="8 10" id="KW-0472">Membrane</keyword>
<dbReference type="FunFam" id="2.40.30.170:FF:000003">
    <property type="entry name" value="Multidrug resistance protein A"/>
    <property type="match status" value="1"/>
</dbReference>
<evidence type="ECO:0000256" key="9">
    <source>
        <dbReference type="SAM" id="Coils"/>
    </source>
</evidence>
<organism evidence="13 14">
    <name type="scientific">Aquitalea magnusonii</name>
    <dbReference type="NCBI Taxonomy" id="332411"/>
    <lineage>
        <taxon>Bacteria</taxon>
        <taxon>Pseudomonadati</taxon>
        <taxon>Pseudomonadota</taxon>
        <taxon>Betaproteobacteria</taxon>
        <taxon>Neisseriales</taxon>
        <taxon>Chromobacteriaceae</taxon>
        <taxon>Aquitalea</taxon>
    </lineage>
</organism>
<evidence type="ECO:0000256" key="8">
    <source>
        <dbReference type="ARBA" id="ARBA00023136"/>
    </source>
</evidence>
<dbReference type="EMBL" id="AP018823">
    <property type="protein sequence ID" value="BBF87165.1"/>
    <property type="molecule type" value="Genomic_DNA"/>
</dbReference>
<evidence type="ECO:0000256" key="10">
    <source>
        <dbReference type="SAM" id="Phobius"/>
    </source>
</evidence>
<dbReference type="Gene3D" id="2.40.30.170">
    <property type="match status" value="1"/>
</dbReference>
<dbReference type="PANTHER" id="PTHR30386">
    <property type="entry name" value="MEMBRANE FUSION SUBUNIT OF EMRAB-TOLC MULTIDRUG EFFLUX PUMP"/>
    <property type="match status" value="1"/>
</dbReference>
<keyword evidence="7 10" id="KW-1133">Transmembrane helix</keyword>
<feature type="transmembrane region" description="Helical" evidence="10">
    <location>
        <begin position="15"/>
        <end position="35"/>
    </location>
</feature>
<accession>A0A3G9GI48</accession>
<keyword evidence="3" id="KW-0813">Transport</keyword>
<dbReference type="Proteomes" id="UP000198290">
    <property type="component" value="Chromosome"/>
</dbReference>
<evidence type="ECO:0000256" key="4">
    <source>
        <dbReference type="ARBA" id="ARBA00022475"/>
    </source>
</evidence>
<evidence type="ECO:0000259" key="12">
    <source>
        <dbReference type="Pfam" id="PF25963"/>
    </source>
</evidence>
<keyword evidence="4" id="KW-1003">Cell membrane</keyword>
<sequence>MDKQIETAKSRKRNLFVATGLIAALAIGYGAYWGLVLSHQESTDDAYVAGHMVQLTPEIAGTVVKISAEDTDRVNSGQTVVAFDNSDAKLAFERARNEFVQTVRETRQLMTSTQQLAAQVAQREAELGRAQSDLKRRETLAGTDAMSAEELGHARDAVKTAQAALDAAREQAKATNALVGKDVLAKQPNVQRAASKLKEAWLALQRTEVKAPVSGYVARRNVQVGQRVAAGTPLMVVVPLDSVWVDANFKEVQLAKIRIGQDVELTADVYGSKISYHGKVQGLSAGTGSAFSLLPAQNATGNWIKVVQRVPVRIQLDPKQLKDHPLRVGLSVDAVVDTSKQDGPTLAQSARDNPVQETRALTPDLKQADDLVASLLAANAQ</sequence>
<dbReference type="GO" id="GO:0015721">
    <property type="term" value="P:bile acid and bile salt transport"/>
    <property type="evidence" value="ECO:0007669"/>
    <property type="project" value="UniProtKB-ARBA"/>
</dbReference>
<dbReference type="Gene3D" id="1.10.287.470">
    <property type="entry name" value="Helix hairpin bin"/>
    <property type="match status" value="1"/>
</dbReference>
<reference evidence="13 14" key="2">
    <citation type="journal article" date="2017" name="Genome Announc.">
        <title>Draft genome sequence of Aquitalea magnusonii strain H3, a plant growth-promoting bacterium of duckweed Lemna minor.</title>
        <authorList>
            <person name="Ishizawa H."/>
            <person name="Kuroda M."/>
            <person name="Ike M."/>
        </authorList>
    </citation>
    <scope>NUCLEOTIDE SEQUENCE [LARGE SCALE GENOMIC DNA]</scope>
    <source>
        <strain evidence="13 14">H3</strain>
    </source>
</reference>